<protein>
    <submittedName>
        <fullName evidence="4">Unannotated protein</fullName>
    </submittedName>
</protein>
<evidence type="ECO:0000256" key="1">
    <source>
        <dbReference type="ARBA" id="ARBA00022670"/>
    </source>
</evidence>
<gene>
    <name evidence="4" type="ORF">UFOPK3522_01288</name>
</gene>
<evidence type="ECO:0000256" key="2">
    <source>
        <dbReference type="ARBA" id="ARBA00022723"/>
    </source>
</evidence>
<dbReference type="PANTHER" id="PTHR43270">
    <property type="entry name" value="BETA-ALA-HIS DIPEPTIDASE"/>
    <property type="match status" value="1"/>
</dbReference>
<evidence type="ECO:0000313" key="4">
    <source>
        <dbReference type="EMBL" id="CAB4346197.1"/>
    </source>
</evidence>
<keyword evidence="2" id="KW-0479">Metal-binding</keyword>
<accession>A0A6J5ZZF5</accession>
<dbReference type="GO" id="GO:0008233">
    <property type="term" value="F:peptidase activity"/>
    <property type="evidence" value="ECO:0007669"/>
    <property type="project" value="UniProtKB-KW"/>
</dbReference>
<sequence>MPAEARAFVTLRLAPGQDAAAIGAELERLLRNSVPAGVELELESHTAAPSLFAAELPAIQIAREAIDRASGMKTALIRSGGSIPVVADFAAAGIPVIVSGFGLAEDEIHAPNESFTLDHLDLSERCARELLQALAALPQD</sequence>
<dbReference type="EMBL" id="CAESAO010000130">
    <property type="protein sequence ID" value="CAB4346197.1"/>
    <property type="molecule type" value="Genomic_DNA"/>
</dbReference>
<keyword evidence="1" id="KW-0645">Protease</keyword>
<dbReference type="GO" id="GO:0006508">
    <property type="term" value="P:proteolysis"/>
    <property type="evidence" value="ECO:0007669"/>
    <property type="project" value="UniProtKB-KW"/>
</dbReference>
<proteinExistence type="predicted"/>
<dbReference type="Gene3D" id="3.30.70.360">
    <property type="match status" value="1"/>
</dbReference>
<dbReference type="Pfam" id="PF01546">
    <property type="entry name" value="Peptidase_M20"/>
    <property type="match status" value="1"/>
</dbReference>
<name>A0A6J5ZZF5_9ZZZZ</name>
<dbReference type="InterPro" id="IPR002933">
    <property type="entry name" value="Peptidase_M20"/>
</dbReference>
<reference evidence="4" key="1">
    <citation type="submission" date="2020-05" db="EMBL/GenBank/DDBJ databases">
        <authorList>
            <person name="Chiriac C."/>
            <person name="Salcher M."/>
            <person name="Ghai R."/>
            <person name="Kavagutti S V."/>
        </authorList>
    </citation>
    <scope>NUCLEOTIDE SEQUENCE</scope>
</reference>
<dbReference type="InterPro" id="IPR051458">
    <property type="entry name" value="Cyt/Met_Dipeptidase"/>
</dbReference>
<dbReference type="AlphaFoldDB" id="A0A6J5ZZF5"/>
<dbReference type="GO" id="GO:0046872">
    <property type="term" value="F:metal ion binding"/>
    <property type="evidence" value="ECO:0007669"/>
    <property type="project" value="UniProtKB-KW"/>
</dbReference>
<organism evidence="4">
    <name type="scientific">freshwater metagenome</name>
    <dbReference type="NCBI Taxonomy" id="449393"/>
    <lineage>
        <taxon>unclassified sequences</taxon>
        <taxon>metagenomes</taxon>
        <taxon>ecological metagenomes</taxon>
    </lineage>
</organism>
<dbReference type="Gene3D" id="3.40.630.10">
    <property type="entry name" value="Zn peptidases"/>
    <property type="match status" value="1"/>
</dbReference>
<dbReference type="PANTHER" id="PTHR43270:SF12">
    <property type="entry name" value="SUCCINYL-DIAMINOPIMELATE DESUCCINYLASE"/>
    <property type="match status" value="1"/>
</dbReference>
<evidence type="ECO:0000256" key="3">
    <source>
        <dbReference type="ARBA" id="ARBA00022801"/>
    </source>
</evidence>
<dbReference type="SUPFAM" id="SSF53187">
    <property type="entry name" value="Zn-dependent exopeptidases"/>
    <property type="match status" value="1"/>
</dbReference>
<keyword evidence="3" id="KW-0378">Hydrolase</keyword>